<dbReference type="PANTHER" id="PTHR31655:SF7">
    <property type="entry name" value="PROTEIN FAM78A"/>
    <property type="match status" value="1"/>
</dbReference>
<sequence length="315" mass="36394">MTHLLKYNSQHFRCKAQVEFPECIADQCWSIGLVQACDRMYSEHRYGQGGSSFWEFPPLKSGRQRILNDSYSGNYPFYNLNSSKFEVRRGVISDSLISLTYRDHFYPTVGWETPDYGGAKLTDIILRQEFWVWLVATRHASSATSDTVNAKKDEMHILKTMRWRYNLHMTFDPTQPYGRRLQRIHDTQEEQPVILDGNHPRLSASALGPPHCNDAQSLIWYPNNPRDRAKLLIPSKQIIVPWDTWTNEMSPGRPLSPKKPDYCRLVANGFTTRKPVWTSTQISGPWATLKPVQPNNHASQVLHWAESSRMNLLMG</sequence>
<accession>A0A3P7NI31</accession>
<protein>
    <submittedName>
        <fullName evidence="1">Uncharacterized protein</fullName>
    </submittedName>
</protein>
<dbReference type="Proteomes" id="UP000281553">
    <property type="component" value="Unassembled WGS sequence"/>
</dbReference>
<dbReference type="AlphaFoldDB" id="A0A3P7NI31"/>
<organism evidence="1 2">
    <name type="scientific">Dibothriocephalus latus</name>
    <name type="common">Fish tapeworm</name>
    <name type="synonym">Diphyllobothrium latum</name>
    <dbReference type="NCBI Taxonomy" id="60516"/>
    <lineage>
        <taxon>Eukaryota</taxon>
        <taxon>Metazoa</taxon>
        <taxon>Spiralia</taxon>
        <taxon>Lophotrochozoa</taxon>
        <taxon>Platyhelminthes</taxon>
        <taxon>Cestoda</taxon>
        <taxon>Eucestoda</taxon>
        <taxon>Diphyllobothriidea</taxon>
        <taxon>Diphyllobothriidae</taxon>
        <taxon>Dibothriocephalus</taxon>
    </lineage>
</organism>
<evidence type="ECO:0000313" key="1">
    <source>
        <dbReference type="EMBL" id="VDN42365.1"/>
    </source>
</evidence>
<dbReference type="InterPro" id="IPR029638">
    <property type="entry name" value="FAM78"/>
</dbReference>
<evidence type="ECO:0000313" key="2">
    <source>
        <dbReference type="Proteomes" id="UP000281553"/>
    </source>
</evidence>
<reference evidence="1 2" key="1">
    <citation type="submission" date="2018-11" db="EMBL/GenBank/DDBJ databases">
        <authorList>
            <consortium name="Pathogen Informatics"/>
        </authorList>
    </citation>
    <scope>NUCLEOTIDE SEQUENCE [LARGE SCALE GENOMIC DNA]</scope>
</reference>
<keyword evidence="2" id="KW-1185">Reference proteome</keyword>
<dbReference type="EMBL" id="UYRU01104425">
    <property type="protein sequence ID" value="VDN42365.1"/>
    <property type="molecule type" value="Genomic_DNA"/>
</dbReference>
<gene>
    <name evidence="1" type="ORF">DILT_LOCUS18807</name>
</gene>
<dbReference type="OrthoDB" id="9971204at2759"/>
<name>A0A3P7NI31_DIBLA</name>
<dbReference type="PANTHER" id="PTHR31655">
    <property type="entry name" value="PROTEIN FAM78A"/>
    <property type="match status" value="1"/>
</dbReference>
<proteinExistence type="predicted"/>